<dbReference type="Gene3D" id="3.40.190.10">
    <property type="entry name" value="Periplasmic binding protein-like II"/>
    <property type="match status" value="2"/>
</dbReference>
<reference evidence="2 3" key="1">
    <citation type="submission" date="2019-04" db="EMBL/GenBank/DDBJ databases">
        <title>Bacillus sediminilitoris sp. nov., isolated from a tidal flat sediment on the East China Sea.</title>
        <authorList>
            <person name="Wei Y."/>
            <person name="Mao H."/>
            <person name="Fang J."/>
        </authorList>
    </citation>
    <scope>NUCLEOTIDE SEQUENCE [LARGE SCALE GENOMIC DNA]</scope>
    <source>
        <strain evidence="2 3">DSL-17</strain>
    </source>
</reference>
<dbReference type="SUPFAM" id="SSF53850">
    <property type="entry name" value="Periplasmic binding protein-like II"/>
    <property type="match status" value="1"/>
</dbReference>
<dbReference type="Proteomes" id="UP000310334">
    <property type="component" value="Unassembled WGS sequence"/>
</dbReference>
<comment type="caution">
    <text evidence="2">The sequence shown here is derived from an EMBL/GenBank/DDBJ whole genome shotgun (WGS) entry which is preliminary data.</text>
</comment>
<evidence type="ECO:0000313" key="3">
    <source>
        <dbReference type="Proteomes" id="UP000310334"/>
    </source>
</evidence>
<dbReference type="GO" id="GO:0030975">
    <property type="term" value="F:thiamine binding"/>
    <property type="evidence" value="ECO:0007669"/>
    <property type="project" value="TreeGrafter"/>
</dbReference>
<dbReference type="GO" id="GO:0030976">
    <property type="term" value="F:thiamine pyrophosphate binding"/>
    <property type="evidence" value="ECO:0007669"/>
    <property type="project" value="TreeGrafter"/>
</dbReference>
<dbReference type="EMBL" id="SSNT01000016">
    <property type="protein sequence ID" value="THF77225.1"/>
    <property type="molecule type" value="Genomic_DNA"/>
</dbReference>
<name>A0A4S4BQK6_9BACI</name>
<keyword evidence="1" id="KW-0732">Signal</keyword>
<organism evidence="2 3">
    <name type="scientific">Metabacillus sediminilitoris</name>
    <dbReference type="NCBI Taxonomy" id="2567941"/>
    <lineage>
        <taxon>Bacteria</taxon>
        <taxon>Bacillati</taxon>
        <taxon>Bacillota</taxon>
        <taxon>Bacilli</taxon>
        <taxon>Bacillales</taxon>
        <taxon>Bacillaceae</taxon>
        <taxon>Metabacillus</taxon>
    </lineage>
</organism>
<proteinExistence type="predicted"/>
<dbReference type="InterPro" id="IPR006059">
    <property type="entry name" value="SBP"/>
</dbReference>
<accession>A0A4S4BQK6</accession>
<keyword evidence="3" id="KW-1185">Reference proteome</keyword>
<sequence length="361" mass="40042">MKRLLFYVTILILATILLAGCGKKEEATVGSDGVEQELVVAGNQDMTDLMNQKIFKSFQEKYPDTKVTYIPGNGAETAAKVKAQKNSPQIDVAILEINSQIDGYNNKLWSPLNKEDIPSMNKIVHETNIPENSGVPVFYSPHVVSYNKELVESKGLPVLTSWNDLALPELKGKVALQDPAGSFGRTALIMLAYANGGSESQIEPGFKKLAEIASNQSTFYKNQSFINQALQDDSAAYTVWALNRHHTYREEGNLPLEFVVPKEGVYISNSGIATLVDGAKHPNAAKKFIDFMLSDEVQKLLAEDLYLNPVTDVKVSSEVAKKLEFDKSNSKEFDNNVISSEFPKWLERFNQEISPLIGKDM</sequence>
<dbReference type="PROSITE" id="PS51257">
    <property type="entry name" value="PROKAR_LIPOPROTEIN"/>
    <property type="match status" value="1"/>
</dbReference>
<dbReference type="PANTHER" id="PTHR30006:SF2">
    <property type="entry name" value="ABC TRANSPORTER SUBSTRATE-BINDING PROTEIN"/>
    <property type="match status" value="1"/>
</dbReference>
<dbReference type="AlphaFoldDB" id="A0A4S4BQK6"/>
<dbReference type="RefSeq" id="WP_136357022.1">
    <property type="nucleotide sequence ID" value="NZ_CP046266.1"/>
</dbReference>
<dbReference type="GO" id="GO:0015888">
    <property type="term" value="P:thiamine transport"/>
    <property type="evidence" value="ECO:0007669"/>
    <property type="project" value="TreeGrafter"/>
</dbReference>
<evidence type="ECO:0000256" key="1">
    <source>
        <dbReference type="ARBA" id="ARBA00022729"/>
    </source>
</evidence>
<dbReference type="GO" id="GO:0030288">
    <property type="term" value="C:outer membrane-bounded periplasmic space"/>
    <property type="evidence" value="ECO:0007669"/>
    <property type="project" value="TreeGrafter"/>
</dbReference>
<dbReference type="OrthoDB" id="179400at2"/>
<dbReference type="PANTHER" id="PTHR30006">
    <property type="entry name" value="THIAMINE-BINDING PERIPLASMIC PROTEIN-RELATED"/>
    <property type="match status" value="1"/>
</dbReference>
<gene>
    <name evidence="2" type="ORF">E6W99_19825</name>
</gene>
<protein>
    <submittedName>
        <fullName evidence="2">Extracellular solute-binding protein</fullName>
    </submittedName>
</protein>
<dbReference type="Pfam" id="PF13416">
    <property type="entry name" value="SBP_bac_8"/>
    <property type="match status" value="1"/>
</dbReference>
<evidence type="ECO:0000313" key="2">
    <source>
        <dbReference type="EMBL" id="THF77225.1"/>
    </source>
</evidence>